<evidence type="ECO:0008006" key="3">
    <source>
        <dbReference type="Google" id="ProtNLM"/>
    </source>
</evidence>
<dbReference type="Proteomes" id="UP000515480">
    <property type="component" value="Chromosome"/>
</dbReference>
<evidence type="ECO:0000313" key="2">
    <source>
        <dbReference type="Proteomes" id="UP000515480"/>
    </source>
</evidence>
<reference evidence="1 2" key="1">
    <citation type="submission" date="2020-07" db="EMBL/GenBank/DDBJ databases">
        <title>Complete genome and description of Selenomonas timonensis sp. nov., a new bacterium isolated from a gingivitis subject.</title>
        <authorList>
            <person name="Antezack A."/>
        </authorList>
    </citation>
    <scope>NUCLEOTIDE SEQUENCE [LARGE SCALE GENOMIC DNA]</scope>
    <source>
        <strain evidence="1 2">Marseille-Q3039</strain>
    </source>
</reference>
<dbReference type="AlphaFoldDB" id="A0A7G7VK74"/>
<organism evidence="1 2">
    <name type="scientific">Selenomonas timonae</name>
    <dbReference type="NCBI Taxonomy" id="2754044"/>
    <lineage>
        <taxon>Bacteria</taxon>
        <taxon>Bacillati</taxon>
        <taxon>Bacillota</taxon>
        <taxon>Negativicutes</taxon>
        <taxon>Selenomonadales</taxon>
        <taxon>Selenomonadaceae</taxon>
        <taxon>Selenomonas</taxon>
    </lineage>
</organism>
<keyword evidence="2" id="KW-1185">Reference proteome</keyword>
<evidence type="ECO:0000313" key="1">
    <source>
        <dbReference type="EMBL" id="QNH54517.1"/>
    </source>
</evidence>
<dbReference type="RefSeq" id="WP_185980488.1">
    <property type="nucleotide sequence ID" value="NZ_CP060204.1"/>
</dbReference>
<sequence>MRIAIVTSIPPDRENRGGPSGLIWEIEQFLTNSTAHDVTTIIVPVSGNKYVRQLHTWGRALRSLDIPLDVYDKILVYPDFLLARLPKRYYKKITVLAPDASSMVGRRKYKQYRGDASVSWIKIWYQYLYAKNFLCFEKEYIPAVEHYLVVGKKDRLWLRRHLRDSDREIVKFLLHPLLSHSLLPLDISSMKRPHGRRFVFSGDMRYSYVGKNIIALAQYLSEEDSSLVSKLHIFIVGKNNKWLADLFSKETNAQISYEAWVERYQDICVMGQDIHCVPLVAGGGTKNRVVTALANGVELISTSVGVENIPTSTGQNIYVCNSMRNFAKQMIISQQESVWDEQTMVCAIEEAEQFRQRVTCGFAALWPQIWNEGN</sequence>
<name>A0A7G7VK74_9FIRM</name>
<dbReference type="KEGG" id="stim:H1B31_00630"/>
<dbReference type="EMBL" id="CP060204">
    <property type="protein sequence ID" value="QNH54517.1"/>
    <property type="molecule type" value="Genomic_DNA"/>
</dbReference>
<proteinExistence type="predicted"/>
<gene>
    <name evidence="1" type="ORF">H1B31_00630</name>
</gene>
<protein>
    <recommendedName>
        <fullName evidence="3">Glycosyltransferase</fullName>
    </recommendedName>
</protein>
<accession>A0A7G7VK74</accession>